<dbReference type="EMBL" id="DVLU01000099">
    <property type="protein sequence ID" value="HIT86056.1"/>
    <property type="molecule type" value="Genomic_DNA"/>
</dbReference>
<dbReference type="InterPro" id="IPR019814">
    <property type="entry name" value="Translation_initiation_fac_3_N"/>
</dbReference>
<evidence type="ECO:0000256" key="3">
    <source>
        <dbReference type="ARBA" id="ARBA00022917"/>
    </source>
</evidence>
<dbReference type="NCBIfam" id="TIGR00168">
    <property type="entry name" value="infC"/>
    <property type="match status" value="1"/>
</dbReference>
<dbReference type="InterPro" id="IPR019813">
    <property type="entry name" value="Translation_initiation_fac3_CS"/>
</dbReference>
<dbReference type="SUPFAM" id="SSF54364">
    <property type="entry name" value="Translation initiation factor IF3, N-terminal domain"/>
    <property type="match status" value="1"/>
</dbReference>
<evidence type="ECO:0000313" key="10">
    <source>
        <dbReference type="Proteomes" id="UP000824165"/>
    </source>
</evidence>
<sequence length="172" mass="19567">MNISKNDLQLNEQIRDKEVRVVSADGAQLGVMDAKSAQRLAIEKGMDLVKIAPQAKPPVCKIMDYGKYKFEMNKREKENRKNQKIINIKEVQLSPSIDVNDFNTKVRHAVKFLKHGDKVKVMVRFRGREVSHSDIGLDLLNKFAEQTKDSGTVERPAKLEGRNMTMFLAPLS</sequence>
<name>A0A9D1KRF4_9FIRM</name>
<accession>A0A9D1KRF4</accession>
<evidence type="ECO:0000256" key="1">
    <source>
        <dbReference type="ARBA" id="ARBA00005439"/>
    </source>
</evidence>
<evidence type="ECO:0000259" key="8">
    <source>
        <dbReference type="Pfam" id="PF05198"/>
    </source>
</evidence>
<keyword evidence="2 4" id="KW-0396">Initiation factor</keyword>
<dbReference type="FunFam" id="3.30.110.10:FF:000001">
    <property type="entry name" value="Translation initiation factor IF-3"/>
    <property type="match status" value="1"/>
</dbReference>
<comment type="similarity">
    <text evidence="1 4 6">Belongs to the IF-3 family.</text>
</comment>
<evidence type="ECO:0000256" key="6">
    <source>
        <dbReference type="RuleBase" id="RU000646"/>
    </source>
</evidence>
<proteinExistence type="inferred from homology"/>
<dbReference type="InterPro" id="IPR036787">
    <property type="entry name" value="T_IF-3_N_sf"/>
</dbReference>
<gene>
    <name evidence="4" type="primary">infC</name>
    <name evidence="9" type="ORF">IAA60_09185</name>
</gene>
<dbReference type="InterPro" id="IPR001288">
    <property type="entry name" value="Translation_initiation_fac_3"/>
</dbReference>
<organism evidence="9 10">
    <name type="scientific">Candidatus Ornithomonoglobus intestinigallinarum</name>
    <dbReference type="NCBI Taxonomy" id="2840894"/>
    <lineage>
        <taxon>Bacteria</taxon>
        <taxon>Bacillati</taxon>
        <taxon>Bacillota</taxon>
        <taxon>Clostridia</taxon>
        <taxon>Candidatus Ornithomonoglobus</taxon>
    </lineage>
</organism>
<dbReference type="HAMAP" id="MF_00080">
    <property type="entry name" value="IF_3"/>
    <property type="match status" value="1"/>
</dbReference>
<keyword evidence="4" id="KW-0963">Cytoplasm</keyword>
<dbReference type="InterPro" id="IPR019815">
    <property type="entry name" value="Translation_initiation_fac_3_C"/>
</dbReference>
<dbReference type="Gene3D" id="3.10.20.80">
    <property type="entry name" value="Translation initiation factor 3 (IF-3), N-terminal domain"/>
    <property type="match status" value="1"/>
</dbReference>
<dbReference type="GO" id="GO:0016020">
    <property type="term" value="C:membrane"/>
    <property type="evidence" value="ECO:0007669"/>
    <property type="project" value="TreeGrafter"/>
</dbReference>
<dbReference type="PANTHER" id="PTHR10938">
    <property type="entry name" value="TRANSLATION INITIATION FACTOR IF-3"/>
    <property type="match status" value="1"/>
</dbReference>
<evidence type="ECO:0000256" key="5">
    <source>
        <dbReference type="NCBIfam" id="TIGR00168"/>
    </source>
</evidence>
<dbReference type="SUPFAM" id="SSF55200">
    <property type="entry name" value="Translation initiation factor IF3, C-terminal domain"/>
    <property type="match status" value="1"/>
</dbReference>
<dbReference type="InterPro" id="IPR036788">
    <property type="entry name" value="T_IF-3_C_sf"/>
</dbReference>
<dbReference type="GO" id="GO:0005829">
    <property type="term" value="C:cytosol"/>
    <property type="evidence" value="ECO:0007669"/>
    <property type="project" value="TreeGrafter"/>
</dbReference>
<evidence type="ECO:0000313" key="9">
    <source>
        <dbReference type="EMBL" id="HIT86056.1"/>
    </source>
</evidence>
<dbReference type="Pfam" id="PF00707">
    <property type="entry name" value="IF3_C"/>
    <property type="match status" value="1"/>
</dbReference>
<dbReference type="Pfam" id="PF05198">
    <property type="entry name" value="IF3_N"/>
    <property type="match status" value="1"/>
</dbReference>
<keyword evidence="3 4" id="KW-0648">Protein biosynthesis</keyword>
<feature type="domain" description="Translation initiation factor 3 N-terminal" evidence="8">
    <location>
        <begin position="10"/>
        <end position="79"/>
    </location>
</feature>
<dbReference type="PANTHER" id="PTHR10938:SF0">
    <property type="entry name" value="TRANSLATION INITIATION FACTOR IF-3, MITOCHONDRIAL"/>
    <property type="match status" value="1"/>
</dbReference>
<dbReference type="GO" id="GO:0003743">
    <property type="term" value="F:translation initiation factor activity"/>
    <property type="evidence" value="ECO:0007669"/>
    <property type="project" value="UniProtKB-UniRule"/>
</dbReference>
<comment type="function">
    <text evidence="4 6">IF-3 binds to the 30S ribosomal subunit and shifts the equilibrium between 70S ribosomes and their 50S and 30S subunits in favor of the free subunits, thus enhancing the availability of 30S subunits on which protein synthesis initiation begins.</text>
</comment>
<dbReference type="Proteomes" id="UP000824165">
    <property type="component" value="Unassembled WGS sequence"/>
</dbReference>
<protein>
    <recommendedName>
        <fullName evidence="4 5">Translation initiation factor IF-3</fullName>
    </recommendedName>
</protein>
<evidence type="ECO:0000256" key="4">
    <source>
        <dbReference type="HAMAP-Rule" id="MF_00080"/>
    </source>
</evidence>
<evidence type="ECO:0000259" key="7">
    <source>
        <dbReference type="Pfam" id="PF00707"/>
    </source>
</evidence>
<comment type="subunit">
    <text evidence="4 6">Monomer.</text>
</comment>
<reference evidence="9" key="1">
    <citation type="submission" date="2020-10" db="EMBL/GenBank/DDBJ databases">
        <authorList>
            <person name="Gilroy R."/>
        </authorList>
    </citation>
    <scope>NUCLEOTIDE SEQUENCE</scope>
    <source>
        <strain evidence="9">CHK181-108</strain>
    </source>
</reference>
<comment type="caution">
    <text evidence="9">The sequence shown here is derived from an EMBL/GenBank/DDBJ whole genome shotgun (WGS) entry which is preliminary data.</text>
</comment>
<dbReference type="PROSITE" id="PS00938">
    <property type="entry name" value="IF3"/>
    <property type="match status" value="1"/>
</dbReference>
<feature type="domain" description="Translation initiation factor 3 C-terminal" evidence="7">
    <location>
        <begin position="86"/>
        <end position="170"/>
    </location>
</feature>
<evidence type="ECO:0000256" key="2">
    <source>
        <dbReference type="ARBA" id="ARBA00022540"/>
    </source>
</evidence>
<dbReference type="GO" id="GO:0032790">
    <property type="term" value="P:ribosome disassembly"/>
    <property type="evidence" value="ECO:0007669"/>
    <property type="project" value="TreeGrafter"/>
</dbReference>
<dbReference type="AlphaFoldDB" id="A0A9D1KRF4"/>
<comment type="subcellular location">
    <subcellularLocation>
        <location evidence="4 6">Cytoplasm</location>
    </subcellularLocation>
</comment>
<dbReference type="GO" id="GO:0043022">
    <property type="term" value="F:ribosome binding"/>
    <property type="evidence" value="ECO:0007669"/>
    <property type="project" value="UniProtKB-ARBA"/>
</dbReference>
<reference evidence="9" key="2">
    <citation type="journal article" date="2021" name="PeerJ">
        <title>Extensive microbial diversity within the chicken gut microbiome revealed by metagenomics and culture.</title>
        <authorList>
            <person name="Gilroy R."/>
            <person name="Ravi A."/>
            <person name="Getino M."/>
            <person name="Pursley I."/>
            <person name="Horton D.L."/>
            <person name="Alikhan N.F."/>
            <person name="Baker D."/>
            <person name="Gharbi K."/>
            <person name="Hall N."/>
            <person name="Watson M."/>
            <person name="Adriaenssens E.M."/>
            <person name="Foster-Nyarko E."/>
            <person name="Jarju S."/>
            <person name="Secka A."/>
            <person name="Antonio M."/>
            <person name="Oren A."/>
            <person name="Chaudhuri R.R."/>
            <person name="La Ragione R."/>
            <person name="Hildebrand F."/>
            <person name="Pallen M.J."/>
        </authorList>
    </citation>
    <scope>NUCLEOTIDE SEQUENCE</scope>
    <source>
        <strain evidence="9">CHK181-108</strain>
    </source>
</reference>
<dbReference type="FunFam" id="3.10.20.80:FF:000001">
    <property type="entry name" value="Translation initiation factor IF-3"/>
    <property type="match status" value="1"/>
</dbReference>
<dbReference type="Gene3D" id="3.30.110.10">
    <property type="entry name" value="Translation initiation factor 3 (IF-3), C-terminal domain"/>
    <property type="match status" value="1"/>
</dbReference>